<feature type="non-terminal residue" evidence="1">
    <location>
        <position position="1"/>
    </location>
</feature>
<accession>K1SLP1</accession>
<proteinExistence type="predicted"/>
<dbReference type="InterPro" id="IPR009377">
    <property type="entry name" value="EutA"/>
</dbReference>
<organism evidence="1">
    <name type="scientific">human gut metagenome</name>
    <dbReference type="NCBI Taxonomy" id="408170"/>
    <lineage>
        <taxon>unclassified sequences</taxon>
        <taxon>metagenomes</taxon>
        <taxon>organismal metagenomes</taxon>
    </lineage>
</organism>
<sequence length="199" mass="21809">GVSECMQEKTDNLFKYGDIGVILADEIRNDAETYPCKVITELDNPIRATVIGAGQFSMDISGSTIQYADVALPIKNLPCIESLERVSDKACAICIRGEKSPSFKDVDTLSEKIVTACKELINNNTTLVVILKEDFSKALGQCLRRRLPPKYPFICLDGIECKSDDYIDIGEPIAGNKAVPVVVKTLVFGGKKNEVRNCT</sequence>
<comment type="caution">
    <text evidence="1">The sequence shown here is derived from an EMBL/GenBank/DDBJ whole genome shotgun (WGS) entry which is preliminary data.</text>
</comment>
<feature type="non-terminal residue" evidence="1">
    <location>
        <position position="199"/>
    </location>
</feature>
<dbReference type="GO" id="GO:0016829">
    <property type="term" value="F:lyase activity"/>
    <property type="evidence" value="ECO:0007669"/>
    <property type="project" value="UniProtKB-KW"/>
</dbReference>
<dbReference type="AlphaFoldDB" id="K1SLP1"/>
<dbReference type="Pfam" id="PF06277">
    <property type="entry name" value="EutA"/>
    <property type="match status" value="2"/>
</dbReference>
<reference evidence="1" key="1">
    <citation type="journal article" date="2013" name="Environ. Microbiol.">
        <title>Microbiota from the distal guts of lean and obese adolescents exhibit partial functional redundancy besides clear differences in community structure.</title>
        <authorList>
            <person name="Ferrer M."/>
            <person name="Ruiz A."/>
            <person name="Lanza F."/>
            <person name="Haange S.B."/>
            <person name="Oberbach A."/>
            <person name="Till H."/>
            <person name="Bargiela R."/>
            <person name="Campoy C."/>
            <person name="Segura M.T."/>
            <person name="Richter M."/>
            <person name="von Bergen M."/>
            <person name="Seifert J."/>
            <person name="Suarez A."/>
        </authorList>
    </citation>
    <scope>NUCLEOTIDE SEQUENCE</scope>
</reference>
<name>K1SLP1_9ZZZZ</name>
<gene>
    <name evidence="1" type="ORF">OBE_11920</name>
</gene>
<evidence type="ECO:0000313" key="1">
    <source>
        <dbReference type="EMBL" id="EKC54725.1"/>
    </source>
</evidence>
<keyword evidence="1" id="KW-0456">Lyase</keyword>
<protein>
    <submittedName>
        <fullName evidence="1">Reactivating factor for ethanolamine ammonia lyase</fullName>
    </submittedName>
</protein>
<dbReference type="EMBL" id="AJWZ01008225">
    <property type="protein sequence ID" value="EKC54725.1"/>
    <property type="molecule type" value="Genomic_DNA"/>
</dbReference>